<reference evidence="2" key="1">
    <citation type="submission" date="2018-11" db="EMBL/GenBank/DDBJ databases">
        <authorList>
            <consortium name="Pathogen Informatics"/>
        </authorList>
    </citation>
    <scope>NUCLEOTIDE SEQUENCE</scope>
</reference>
<organism evidence="2 3">
    <name type="scientific">Protopolystoma xenopodis</name>
    <dbReference type="NCBI Taxonomy" id="117903"/>
    <lineage>
        <taxon>Eukaryota</taxon>
        <taxon>Metazoa</taxon>
        <taxon>Spiralia</taxon>
        <taxon>Lophotrochozoa</taxon>
        <taxon>Platyhelminthes</taxon>
        <taxon>Monogenea</taxon>
        <taxon>Polyopisthocotylea</taxon>
        <taxon>Polystomatidea</taxon>
        <taxon>Polystomatidae</taxon>
        <taxon>Protopolystoma</taxon>
    </lineage>
</organism>
<feature type="compositionally biased region" description="Basic and acidic residues" evidence="1">
    <location>
        <begin position="430"/>
        <end position="450"/>
    </location>
</feature>
<protein>
    <submittedName>
        <fullName evidence="2">Uncharacterized protein</fullName>
    </submittedName>
</protein>
<gene>
    <name evidence="2" type="ORF">PXEA_LOCUS29178</name>
</gene>
<dbReference type="AlphaFoldDB" id="A0A3S5BR56"/>
<proteinExistence type="predicted"/>
<feature type="region of interest" description="Disordered" evidence="1">
    <location>
        <begin position="38"/>
        <end position="58"/>
    </location>
</feature>
<name>A0A3S5BR56_9PLAT</name>
<evidence type="ECO:0000256" key="1">
    <source>
        <dbReference type="SAM" id="MobiDB-lite"/>
    </source>
</evidence>
<keyword evidence="3" id="KW-1185">Reference proteome</keyword>
<feature type="region of interest" description="Disordered" evidence="1">
    <location>
        <begin position="142"/>
        <end position="166"/>
    </location>
</feature>
<feature type="compositionally biased region" description="Acidic residues" evidence="1">
    <location>
        <begin position="451"/>
        <end position="462"/>
    </location>
</feature>
<dbReference type="EMBL" id="CAAALY010250529">
    <property type="protein sequence ID" value="VEL35738.1"/>
    <property type="molecule type" value="Genomic_DNA"/>
</dbReference>
<dbReference type="OrthoDB" id="1918044at2759"/>
<evidence type="ECO:0000313" key="3">
    <source>
        <dbReference type="Proteomes" id="UP000784294"/>
    </source>
</evidence>
<accession>A0A3S5BR56</accession>
<evidence type="ECO:0000313" key="2">
    <source>
        <dbReference type="EMBL" id="VEL35738.1"/>
    </source>
</evidence>
<feature type="region of interest" description="Disordered" evidence="1">
    <location>
        <begin position="426"/>
        <end position="479"/>
    </location>
</feature>
<dbReference type="Proteomes" id="UP000784294">
    <property type="component" value="Unassembled WGS sequence"/>
</dbReference>
<comment type="caution">
    <text evidence="2">The sequence shown here is derived from an EMBL/GenBank/DDBJ whole genome shotgun (WGS) entry which is preliminary data.</text>
</comment>
<feature type="compositionally biased region" description="Basic and acidic residues" evidence="1">
    <location>
        <begin position="463"/>
        <end position="479"/>
    </location>
</feature>
<feature type="compositionally biased region" description="Low complexity" evidence="1">
    <location>
        <begin position="154"/>
        <end position="166"/>
    </location>
</feature>
<sequence>MAAEKSRSLAGAENELATSANPTIAIHHVKLSPLVTVMGLPNKPQNRKKPGSSNSLCDSWGSPYSSSSSLSYIPTGVDPFQPAMDRFCPDRLCLHHHCSPGSEFGATGLLDWPPTRGQGLAHLHKTHSSMANLLHLLHPHSGGPGNGLRTPSLSPQGSQGSVEGGQVVTRPGVNLARGNPKTRQTTHNFASLHHQETVMAPRCDGAHVEPASAVRGPPGLGGLAVCRSIVGHEFVSATRTRYYGRCEACRRGVHRQQYLYCRHCPAVCHARDDCLNGLTRKCPSLELSVEGWGEGKYPIVSLRLQSYLHLESVFLSAITSLQANRCFECQRVLNPSIGFTVRQPTNSAPGGPGSANVQKPAWQAWLGKGIVGRADSLRAGGLTDQSGGRGSDGNGIVGRRKLSLIKTDNRKNSTTSGKALTFNIDGYPAGDDRHGETGESEEKWLKRESVYDEDDDYDEEVDGDPREGDDSVGVAKDDIPTKPRPVRICHFTGRLYCYRCHWNDKWFIPGSIFVLNDLSMQPVGEVEYAN</sequence>